<organism evidence="1 2">
    <name type="scientific">Batillaria attramentaria</name>
    <dbReference type="NCBI Taxonomy" id="370345"/>
    <lineage>
        <taxon>Eukaryota</taxon>
        <taxon>Metazoa</taxon>
        <taxon>Spiralia</taxon>
        <taxon>Lophotrochozoa</taxon>
        <taxon>Mollusca</taxon>
        <taxon>Gastropoda</taxon>
        <taxon>Caenogastropoda</taxon>
        <taxon>Sorbeoconcha</taxon>
        <taxon>Cerithioidea</taxon>
        <taxon>Batillariidae</taxon>
        <taxon>Batillaria</taxon>
    </lineage>
</organism>
<name>A0ABD0LIZ1_9CAEN</name>
<keyword evidence="2" id="KW-1185">Reference proteome</keyword>
<dbReference type="Proteomes" id="UP001519460">
    <property type="component" value="Unassembled WGS sequence"/>
</dbReference>
<protein>
    <submittedName>
        <fullName evidence="1">Uncharacterized protein</fullName>
    </submittedName>
</protein>
<reference evidence="1 2" key="1">
    <citation type="journal article" date="2023" name="Sci. Data">
        <title>Genome assembly of the Korean intertidal mud-creeper Batillaria attramentaria.</title>
        <authorList>
            <person name="Patra A.K."/>
            <person name="Ho P.T."/>
            <person name="Jun S."/>
            <person name="Lee S.J."/>
            <person name="Kim Y."/>
            <person name="Won Y.J."/>
        </authorList>
    </citation>
    <scope>NUCLEOTIDE SEQUENCE [LARGE SCALE GENOMIC DNA]</scope>
    <source>
        <strain evidence="1">Wonlab-2016</strain>
    </source>
</reference>
<accession>A0ABD0LIZ1</accession>
<sequence length="81" mass="8790">MGFCGTKADAMSVKDGVLQNECFVDVLNIIPHATLALIGIFIVTGLEPLCHGKIESKDMGPFSGPQFPLDFNPHPSLHHHH</sequence>
<comment type="caution">
    <text evidence="1">The sequence shown here is derived from an EMBL/GenBank/DDBJ whole genome shotgun (WGS) entry which is preliminary data.</text>
</comment>
<gene>
    <name evidence="1" type="ORF">BaRGS_00009703</name>
</gene>
<dbReference type="AlphaFoldDB" id="A0ABD0LIZ1"/>
<evidence type="ECO:0000313" key="2">
    <source>
        <dbReference type="Proteomes" id="UP001519460"/>
    </source>
</evidence>
<dbReference type="EMBL" id="JACVVK020000046">
    <property type="protein sequence ID" value="KAK7499156.1"/>
    <property type="molecule type" value="Genomic_DNA"/>
</dbReference>
<proteinExistence type="predicted"/>
<evidence type="ECO:0000313" key="1">
    <source>
        <dbReference type="EMBL" id="KAK7499156.1"/>
    </source>
</evidence>